<keyword evidence="3" id="KW-1185">Reference proteome</keyword>
<dbReference type="EMBL" id="BJND01000003">
    <property type="protein sequence ID" value="GEC02503.1"/>
    <property type="molecule type" value="Genomic_DNA"/>
</dbReference>
<organism evidence="2 3">
    <name type="scientific">Streptomyces spinoverrucosus</name>
    <dbReference type="NCBI Taxonomy" id="284043"/>
    <lineage>
        <taxon>Bacteria</taxon>
        <taxon>Bacillati</taxon>
        <taxon>Actinomycetota</taxon>
        <taxon>Actinomycetes</taxon>
        <taxon>Kitasatosporales</taxon>
        <taxon>Streptomycetaceae</taxon>
        <taxon>Streptomyces</taxon>
    </lineage>
</organism>
<dbReference type="RefSeq" id="WP_141306579.1">
    <property type="nucleotide sequence ID" value="NZ_BJND01000003.1"/>
</dbReference>
<dbReference type="Proteomes" id="UP000317881">
    <property type="component" value="Unassembled WGS sequence"/>
</dbReference>
<feature type="region of interest" description="Disordered" evidence="1">
    <location>
        <begin position="1"/>
        <end position="28"/>
    </location>
</feature>
<evidence type="ECO:0000313" key="2">
    <source>
        <dbReference type="EMBL" id="GEC02503.1"/>
    </source>
</evidence>
<sequence>MSTPQPDASKPVTDRVTPDALLHTRTGTDVSPEDVVLASGKDLTPKNLEWARRKLAQEGDAALDKLLP</sequence>
<accession>A0A4Y3V847</accession>
<name>A0A4Y3V847_9ACTN</name>
<dbReference type="OrthoDB" id="3400680at2"/>
<proteinExistence type="predicted"/>
<gene>
    <name evidence="2" type="ORF">SSP24_01580</name>
</gene>
<comment type="caution">
    <text evidence="2">The sequence shown here is derived from an EMBL/GenBank/DDBJ whole genome shotgun (WGS) entry which is preliminary data.</text>
</comment>
<reference evidence="2 3" key="1">
    <citation type="submission" date="2019-06" db="EMBL/GenBank/DDBJ databases">
        <title>Whole genome shotgun sequence of Streptomyces spinoverrucosus NBRC 14228.</title>
        <authorList>
            <person name="Hosoyama A."/>
            <person name="Uohara A."/>
            <person name="Ohji S."/>
            <person name="Ichikawa N."/>
        </authorList>
    </citation>
    <scope>NUCLEOTIDE SEQUENCE [LARGE SCALE GENOMIC DNA]</scope>
    <source>
        <strain evidence="2 3">NBRC 14228</strain>
    </source>
</reference>
<dbReference type="AlphaFoldDB" id="A0A4Y3V847"/>
<evidence type="ECO:0000256" key="1">
    <source>
        <dbReference type="SAM" id="MobiDB-lite"/>
    </source>
</evidence>
<evidence type="ECO:0000313" key="3">
    <source>
        <dbReference type="Proteomes" id="UP000317881"/>
    </source>
</evidence>
<protein>
    <submittedName>
        <fullName evidence="2">Uncharacterized protein</fullName>
    </submittedName>
</protein>